<keyword evidence="2" id="KW-1185">Reference proteome</keyword>
<reference evidence="1 2" key="1">
    <citation type="submission" date="2019-11" db="EMBL/GenBank/DDBJ databases">
        <title>Whole genome sequence of Oryza granulata.</title>
        <authorList>
            <person name="Li W."/>
        </authorList>
    </citation>
    <scope>NUCLEOTIDE SEQUENCE [LARGE SCALE GENOMIC DNA]</scope>
    <source>
        <strain evidence="2">cv. Menghai</strain>
        <tissue evidence="1">Leaf</tissue>
    </source>
</reference>
<organism evidence="1 2">
    <name type="scientific">Oryza meyeriana var. granulata</name>
    <dbReference type="NCBI Taxonomy" id="110450"/>
    <lineage>
        <taxon>Eukaryota</taxon>
        <taxon>Viridiplantae</taxon>
        <taxon>Streptophyta</taxon>
        <taxon>Embryophyta</taxon>
        <taxon>Tracheophyta</taxon>
        <taxon>Spermatophyta</taxon>
        <taxon>Magnoliopsida</taxon>
        <taxon>Liliopsida</taxon>
        <taxon>Poales</taxon>
        <taxon>Poaceae</taxon>
        <taxon>BOP clade</taxon>
        <taxon>Oryzoideae</taxon>
        <taxon>Oryzeae</taxon>
        <taxon>Oryzinae</taxon>
        <taxon>Oryza</taxon>
        <taxon>Oryza meyeriana</taxon>
    </lineage>
</organism>
<accession>A0A6G1CMM2</accession>
<protein>
    <submittedName>
        <fullName evidence="1">Uncharacterized protein</fullName>
    </submittedName>
</protein>
<dbReference type="Proteomes" id="UP000479710">
    <property type="component" value="Unassembled WGS sequence"/>
</dbReference>
<dbReference type="AlphaFoldDB" id="A0A6G1CMM2"/>
<evidence type="ECO:0000313" key="1">
    <source>
        <dbReference type="EMBL" id="KAF0901370.1"/>
    </source>
</evidence>
<name>A0A6G1CMM2_9ORYZ</name>
<comment type="caution">
    <text evidence="1">The sequence shown here is derived from an EMBL/GenBank/DDBJ whole genome shotgun (WGS) entry which is preliminary data.</text>
</comment>
<gene>
    <name evidence="1" type="ORF">E2562_000253</name>
</gene>
<feature type="non-terminal residue" evidence="1">
    <location>
        <position position="1"/>
    </location>
</feature>
<sequence>YQGFRLSVINNSLSAVRENAFLHGTTARDVGEPCFPAPAAADTRLAARCSRRVQVVISAATACRRLAAAISLAVFFLLASSCGGSSFEVSFRGVGFCLEAAV</sequence>
<evidence type="ECO:0000313" key="2">
    <source>
        <dbReference type="Proteomes" id="UP000479710"/>
    </source>
</evidence>
<proteinExistence type="predicted"/>
<dbReference type="EMBL" id="SPHZ02000008">
    <property type="protein sequence ID" value="KAF0901370.1"/>
    <property type="molecule type" value="Genomic_DNA"/>
</dbReference>